<dbReference type="EMBL" id="UINC01005836">
    <property type="protein sequence ID" value="SVA23843.1"/>
    <property type="molecule type" value="Genomic_DNA"/>
</dbReference>
<dbReference type="Gene3D" id="3.40.630.30">
    <property type="match status" value="1"/>
</dbReference>
<gene>
    <name evidence="2" type="ORF">METZ01_LOCUS76697</name>
</gene>
<dbReference type="PANTHER" id="PTHR13355">
    <property type="entry name" value="GLUCOSAMINE 6-PHOSPHATE N-ACETYLTRANSFERASE"/>
    <property type="match status" value="1"/>
</dbReference>
<protein>
    <recommendedName>
        <fullName evidence="1">N-acetyltransferase domain-containing protein</fullName>
    </recommendedName>
</protein>
<evidence type="ECO:0000313" key="2">
    <source>
        <dbReference type="EMBL" id="SVA23843.1"/>
    </source>
</evidence>
<dbReference type="AlphaFoldDB" id="A0A381UB69"/>
<dbReference type="InterPro" id="IPR039143">
    <property type="entry name" value="GNPNAT1-like"/>
</dbReference>
<feature type="domain" description="N-acetyltransferase" evidence="1">
    <location>
        <begin position="1"/>
        <end position="144"/>
    </location>
</feature>
<dbReference type="CDD" id="cd04301">
    <property type="entry name" value="NAT_SF"/>
    <property type="match status" value="1"/>
</dbReference>
<proteinExistence type="predicted"/>
<dbReference type="PANTHER" id="PTHR13355:SF22">
    <property type="entry name" value="SLL0786 PROTEIN"/>
    <property type="match status" value="1"/>
</dbReference>
<accession>A0A381UB69</accession>
<dbReference type="InterPro" id="IPR000182">
    <property type="entry name" value="GNAT_dom"/>
</dbReference>
<dbReference type="Pfam" id="PF13673">
    <property type="entry name" value="Acetyltransf_10"/>
    <property type="match status" value="1"/>
</dbReference>
<reference evidence="2" key="1">
    <citation type="submission" date="2018-05" db="EMBL/GenBank/DDBJ databases">
        <authorList>
            <person name="Lanie J.A."/>
            <person name="Ng W.-L."/>
            <person name="Kazmierczak K.M."/>
            <person name="Andrzejewski T.M."/>
            <person name="Davidsen T.M."/>
            <person name="Wayne K.J."/>
            <person name="Tettelin H."/>
            <person name="Glass J.I."/>
            <person name="Rusch D."/>
            <person name="Podicherti R."/>
            <person name="Tsui H.-C.T."/>
            <person name="Winkler M.E."/>
        </authorList>
    </citation>
    <scope>NUCLEOTIDE SEQUENCE</scope>
</reference>
<sequence length="147" mass="16554">MEVRSPETEMEFTSYYDLRWRVLREPLGQPVGSERDEHDVRATHVAGYDEAKRLVCVGRLHAVESDVGQVRYMAVKEPLRGRGLGQAVLDEIEHLANQQGMRTIILDAREAAVGFYLRNGYVVTGDGHTLFGQVRHTKMEKSLIGSA</sequence>
<dbReference type="GO" id="GO:0008080">
    <property type="term" value="F:N-acetyltransferase activity"/>
    <property type="evidence" value="ECO:0007669"/>
    <property type="project" value="TreeGrafter"/>
</dbReference>
<name>A0A381UB69_9ZZZZ</name>
<organism evidence="2">
    <name type="scientific">marine metagenome</name>
    <dbReference type="NCBI Taxonomy" id="408172"/>
    <lineage>
        <taxon>unclassified sequences</taxon>
        <taxon>metagenomes</taxon>
        <taxon>ecological metagenomes</taxon>
    </lineage>
</organism>
<evidence type="ECO:0000259" key="1">
    <source>
        <dbReference type="PROSITE" id="PS51186"/>
    </source>
</evidence>
<dbReference type="PROSITE" id="PS51186">
    <property type="entry name" value="GNAT"/>
    <property type="match status" value="1"/>
</dbReference>
<dbReference type="InterPro" id="IPR016181">
    <property type="entry name" value="Acyl_CoA_acyltransferase"/>
</dbReference>
<dbReference type="SUPFAM" id="SSF55729">
    <property type="entry name" value="Acyl-CoA N-acyltransferases (Nat)"/>
    <property type="match status" value="1"/>
</dbReference>